<dbReference type="Gene3D" id="3.30.420.310">
    <property type="entry name" value="2-keto-3-deoxy-galactonokinase, C-terminal domain"/>
    <property type="match status" value="1"/>
</dbReference>
<dbReference type="Pfam" id="PF05035">
    <property type="entry name" value="DGOK"/>
    <property type="match status" value="1"/>
</dbReference>
<reference evidence="1 2" key="1">
    <citation type="submission" date="2018-03" db="EMBL/GenBank/DDBJ databases">
        <title>Genomic Encyclopedia of Archaeal and Bacterial Type Strains, Phase II (KMG-II): from individual species to whole genera.</title>
        <authorList>
            <person name="Goeker M."/>
        </authorList>
    </citation>
    <scope>NUCLEOTIDE SEQUENCE [LARGE SCALE GENOMIC DNA]</scope>
    <source>
        <strain evidence="1 2">DSM 100212</strain>
    </source>
</reference>
<dbReference type="GO" id="GO:0008671">
    <property type="term" value="F:2-dehydro-3-deoxygalactonokinase activity"/>
    <property type="evidence" value="ECO:0007669"/>
    <property type="project" value="InterPro"/>
</dbReference>
<dbReference type="EMBL" id="PVTQ01000002">
    <property type="protein sequence ID" value="PRY92119.1"/>
    <property type="molecule type" value="Genomic_DNA"/>
</dbReference>
<dbReference type="InterPro" id="IPR007729">
    <property type="entry name" value="DGOK"/>
</dbReference>
<dbReference type="Proteomes" id="UP000238392">
    <property type="component" value="Unassembled WGS sequence"/>
</dbReference>
<gene>
    <name evidence="1" type="ORF">CLV74_10230</name>
</gene>
<dbReference type="GO" id="GO:0034194">
    <property type="term" value="P:D-galactonate catabolic process"/>
    <property type="evidence" value="ECO:0007669"/>
    <property type="project" value="InterPro"/>
</dbReference>
<dbReference type="InterPro" id="IPR042257">
    <property type="entry name" value="DGOK_C"/>
</dbReference>
<evidence type="ECO:0000313" key="2">
    <source>
        <dbReference type="Proteomes" id="UP000238392"/>
    </source>
</evidence>
<proteinExistence type="predicted"/>
<keyword evidence="1" id="KW-0808">Transferase</keyword>
<keyword evidence="2" id="KW-1185">Reference proteome</keyword>
<accession>A0A2T0WZK5</accession>
<keyword evidence="1" id="KW-0418">Kinase</keyword>
<sequence>MTITPDTADWFGAIPAKDGYRLWPFKGRDFGTAVTAQTLPQAPTLLAADHSLPADKTPCPLLPQSLEARGQLRVVPNISQASPADRIGAARIAAIGFQDLNSEWDGILIIVGATTTTWVHVSAKEVVSLAGTLTPQLATTLAPAAQDLDTNALSDTFSRPERLATHLRGAEVTQSADRTLGHLIGADLAATRAYWLGQDLALIADGPLAKAYQSGLKAQHAPATLASYDRMTAQGFRALAKLAKL</sequence>
<organism evidence="1 2">
    <name type="scientific">Donghicola tyrosinivorans</name>
    <dbReference type="NCBI Taxonomy" id="1652492"/>
    <lineage>
        <taxon>Bacteria</taxon>
        <taxon>Pseudomonadati</taxon>
        <taxon>Pseudomonadota</taxon>
        <taxon>Alphaproteobacteria</taxon>
        <taxon>Rhodobacterales</taxon>
        <taxon>Roseobacteraceae</taxon>
        <taxon>Donghicola</taxon>
    </lineage>
</organism>
<name>A0A2T0WZK5_9RHOB</name>
<dbReference type="AlphaFoldDB" id="A0A2T0WZK5"/>
<comment type="caution">
    <text evidence="1">The sequence shown here is derived from an EMBL/GenBank/DDBJ whole genome shotgun (WGS) entry which is preliminary data.</text>
</comment>
<evidence type="ECO:0000313" key="1">
    <source>
        <dbReference type="EMBL" id="PRY92119.1"/>
    </source>
</evidence>
<protein>
    <submittedName>
        <fullName evidence="1">2-dehydro-3-deoxygalactonokinase</fullName>
    </submittedName>
</protein>
<dbReference type="RefSeq" id="WP_170107966.1">
    <property type="nucleotide sequence ID" value="NZ_PVTQ01000002.1"/>
</dbReference>